<sequence length="63" mass="6777">MTLFLLILFWEDAAKWIATSLESWGTGNSCKGSSEGAASLTIPSSSFSPPEAEKRGTVLITQR</sequence>
<dbReference type="RefSeq" id="WP_254012561.1">
    <property type="nucleotide sequence ID" value="NZ_JAMZMM010000141.1"/>
</dbReference>
<reference evidence="2" key="1">
    <citation type="submission" date="2022-06" db="EMBL/GenBank/DDBJ databases">
        <title>New cyanobacteria of genus Symplocastrum in benthos of Lake Baikal.</title>
        <authorList>
            <person name="Sorokovikova E."/>
            <person name="Tikhonova I."/>
            <person name="Krasnopeev A."/>
            <person name="Evseev P."/>
            <person name="Gladkikh A."/>
            <person name="Belykh O."/>
        </authorList>
    </citation>
    <scope>NUCLEOTIDE SEQUENCE</scope>
    <source>
        <strain evidence="2">BBK-W-15</strain>
    </source>
</reference>
<keyword evidence="3" id="KW-1185">Reference proteome</keyword>
<accession>A0AAE3GTS2</accession>
<organism evidence="2 3">
    <name type="scientific">Limnofasciculus baicalensis BBK-W-15</name>
    <dbReference type="NCBI Taxonomy" id="2699891"/>
    <lineage>
        <taxon>Bacteria</taxon>
        <taxon>Bacillati</taxon>
        <taxon>Cyanobacteriota</taxon>
        <taxon>Cyanophyceae</taxon>
        <taxon>Coleofasciculales</taxon>
        <taxon>Coleofasciculaceae</taxon>
        <taxon>Limnofasciculus</taxon>
        <taxon>Limnofasciculus baicalensis</taxon>
    </lineage>
</organism>
<feature type="region of interest" description="Disordered" evidence="1">
    <location>
        <begin position="32"/>
        <end position="63"/>
    </location>
</feature>
<dbReference type="AlphaFoldDB" id="A0AAE3GTS2"/>
<evidence type="ECO:0000313" key="3">
    <source>
        <dbReference type="Proteomes" id="UP001204953"/>
    </source>
</evidence>
<comment type="caution">
    <text evidence="2">The sequence shown here is derived from an EMBL/GenBank/DDBJ whole genome shotgun (WGS) entry which is preliminary data.</text>
</comment>
<name>A0AAE3GTS2_9CYAN</name>
<dbReference type="EMBL" id="JAMZMM010000141">
    <property type="protein sequence ID" value="MCP2729786.1"/>
    <property type="molecule type" value="Genomic_DNA"/>
</dbReference>
<dbReference type="Proteomes" id="UP001204953">
    <property type="component" value="Unassembled WGS sequence"/>
</dbReference>
<evidence type="ECO:0000256" key="1">
    <source>
        <dbReference type="SAM" id="MobiDB-lite"/>
    </source>
</evidence>
<gene>
    <name evidence="2" type="ORF">NJ959_15230</name>
</gene>
<evidence type="ECO:0000313" key="2">
    <source>
        <dbReference type="EMBL" id="MCP2729786.1"/>
    </source>
</evidence>
<protein>
    <submittedName>
        <fullName evidence="2">Uncharacterized protein</fullName>
    </submittedName>
</protein>
<proteinExistence type="predicted"/>